<organism evidence="1 2">
    <name type="scientific">Colletotrichum sidae</name>
    <dbReference type="NCBI Taxonomy" id="1347389"/>
    <lineage>
        <taxon>Eukaryota</taxon>
        <taxon>Fungi</taxon>
        <taxon>Dikarya</taxon>
        <taxon>Ascomycota</taxon>
        <taxon>Pezizomycotina</taxon>
        <taxon>Sordariomycetes</taxon>
        <taxon>Hypocreomycetidae</taxon>
        <taxon>Glomerellales</taxon>
        <taxon>Glomerellaceae</taxon>
        <taxon>Colletotrichum</taxon>
        <taxon>Colletotrichum orbiculare species complex</taxon>
    </lineage>
</organism>
<sequence length="58" mass="6695">MAYTKEIFATRTKAPRLAGRMDDQRHSDALHVCIADKGSWKGMERRAELVEDHNQSHK</sequence>
<keyword evidence="2" id="KW-1185">Reference proteome</keyword>
<proteinExistence type="predicted"/>
<accession>A0A4V3I275</accession>
<gene>
    <name evidence="1" type="ORF">C8034_v004405</name>
</gene>
<dbReference type="AlphaFoldDB" id="A0A4V3I275"/>
<comment type="caution">
    <text evidence="1">The sequence shown here is derived from an EMBL/GenBank/DDBJ whole genome shotgun (WGS) entry which is preliminary data.</text>
</comment>
<dbReference type="Proteomes" id="UP000295604">
    <property type="component" value="Unassembled WGS sequence"/>
</dbReference>
<dbReference type="EMBL" id="QAPF01000201">
    <property type="protein sequence ID" value="TEA13403.1"/>
    <property type="molecule type" value="Genomic_DNA"/>
</dbReference>
<evidence type="ECO:0000313" key="1">
    <source>
        <dbReference type="EMBL" id="TEA13403.1"/>
    </source>
</evidence>
<protein>
    <submittedName>
        <fullName evidence="1">Uncharacterized protein</fullName>
    </submittedName>
</protein>
<evidence type="ECO:0000313" key="2">
    <source>
        <dbReference type="Proteomes" id="UP000295604"/>
    </source>
</evidence>
<name>A0A4V3I275_9PEZI</name>
<reference evidence="1 2" key="1">
    <citation type="submission" date="2018-11" db="EMBL/GenBank/DDBJ databases">
        <title>Genome sequence and assembly of Colletotrichum sidae.</title>
        <authorList>
            <person name="Gan P."/>
            <person name="Shirasu K."/>
        </authorList>
    </citation>
    <scope>NUCLEOTIDE SEQUENCE [LARGE SCALE GENOMIC DNA]</scope>
    <source>
        <strain evidence="1 2">CBS 518.97</strain>
    </source>
</reference>